<dbReference type="EMBL" id="LT907978">
    <property type="protein sequence ID" value="SOB73549.1"/>
    <property type="molecule type" value="Genomic_DNA"/>
</dbReference>
<evidence type="ECO:0000313" key="3">
    <source>
        <dbReference type="EMBL" id="SOB73549.1"/>
    </source>
</evidence>
<gene>
    <name evidence="3" type="ORF">EHLA_2998</name>
</gene>
<reference evidence="4" key="1">
    <citation type="submission" date="2017-09" db="EMBL/GenBank/DDBJ databases">
        <authorList>
            <person name="Shetty A S."/>
        </authorList>
    </citation>
    <scope>NUCLEOTIDE SEQUENCE [LARGE SCALE GENOMIC DNA]</scope>
</reference>
<evidence type="ECO:0000256" key="1">
    <source>
        <dbReference type="SAM" id="SignalP"/>
    </source>
</evidence>
<protein>
    <recommendedName>
        <fullName evidence="2">P68 RBP/TagC-like beta-propeller domain-containing protein</fullName>
    </recommendedName>
</protein>
<sequence>MRTKKRKILWMMFFAFAFCAAFQSHCVKAEAKVVKRDVTPREPSSSDLQVVRKVTKLASKRWVQSFTMDSKYYYYIQMTKPYSGNLRITRVKYRGLGRYTRDHMDLKRFGHATNLDCSTVNGRTWLWTGSDCKKGSDVSRAISGFPYRKNTTLRKHGAIRYKIPDIRIGKYMTNVYPAINEDNTQMAVRYTYNNRQYFQIYNLIDGKFINPRGPVKRFSLDATYGDFQGFDLYGSSVYTIDGSPRRSFLKAYNREYNCSAVYHPTRIRRYDFDSGSSRRVVIRGAKRLSYREPEGIKVVYGRSIYIMYISNTLTNQSCNIYKVKRWI</sequence>
<organism evidence="3 4">
    <name type="scientific">Anaerobutyricum hallii</name>
    <dbReference type="NCBI Taxonomy" id="39488"/>
    <lineage>
        <taxon>Bacteria</taxon>
        <taxon>Bacillati</taxon>
        <taxon>Bacillota</taxon>
        <taxon>Clostridia</taxon>
        <taxon>Lachnospirales</taxon>
        <taxon>Lachnospiraceae</taxon>
        <taxon>Anaerobutyricum</taxon>
    </lineage>
</organism>
<evidence type="ECO:0000313" key="4">
    <source>
        <dbReference type="Proteomes" id="UP000217549"/>
    </source>
</evidence>
<accession>A0A285PVB8</accession>
<dbReference type="Pfam" id="PF21311">
    <property type="entry name" value="Phage_RBD_prop"/>
    <property type="match status" value="1"/>
</dbReference>
<dbReference type="RefSeq" id="WP_096241278.1">
    <property type="nucleotide sequence ID" value="NZ_LT907978.1"/>
</dbReference>
<proteinExistence type="predicted"/>
<feature type="domain" description="P68 RBP/TagC-like beta-propeller" evidence="2">
    <location>
        <begin position="64"/>
        <end position="207"/>
    </location>
</feature>
<dbReference type="KEGG" id="ehl:EHLA_2998"/>
<keyword evidence="4" id="KW-1185">Reference proteome</keyword>
<dbReference type="Proteomes" id="UP000217549">
    <property type="component" value="Chromosome I"/>
</dbReference>
<feature type="chain" id="PRO_5039595209" description="P68 RBP/TagC-like beta-propeller domain-containing protein" evidence="1">
    <location>
        <begin position="21"/>
        <end position="327"/>
    </location>
</feature>
<evidence type="ECO:0000259" key="2">
    <source>
        <dbReference type="Pfam" id="PF21311"/>
    </source>
</evidence>
<dbReference type="InterPro" id="IPR048799">
    <property type="entry name" value="P68_RBP_TagC-like_beta-prop"/>
</dbReference>
<name>A0A285PVB8_9FIRM</name>
<feature type="signal peptide" evidence="1">
    <location>
        <begin position="1"/>
        <end position="20"/>
    </location>
</feature>
<keyword evidence="1" id="KW-0732">Signal</keyword>
<dbReference type="AlphaFoldDB" id="A0A285PVB8"/>